<dbReference type="GO" id="GO:0000981">
    <property type="term" value="F:DNA-binding transcription factor activity, RNA polymerase II-specific"/>
    <property type="evidence" value="ECO:0007669"/>
    <property type="project" value="TreeGrafter"/>
</dbReference>
<keyword evidence="8" id="KW-1185">Reference proteome</keyword>
<proteinExistence type="inferred from homology"/>
<dbReference type="SMART" id="SM00413">
    <property type="entry name" value="ETS"/>
    <property type="match status" value="1"/>
</dbReference>
<dbReference type="GO" id="GO:0030154">
    <property type="term" value="P:cell differentiation"/>
    <property type="evidence" value="ECO:0007669"/>
    <property type="project" value="TreeGrafter"/>
</dbReference>
<evidence type="ECO:0000313" key="8">
    <source>
        <dbReference type="Proteomes" id="UP001174909"/>
    </source>
</evidence>
<evidence type="ECO:0000256" key="1">
    <source>
        <dbReference type="ARBA" id="ARBA00005562"/>
    </source>
</evidence>
<sequence length="872" mass="94645">MHTWLHTYYTWLHCTLYCFTSCQNIPLSVVSSLPPGNSAHLYRAQDKQKCIHVTLLYSDNGSGLNSADKIKSMGNVGATQITLTQDGKHHLLGLHTDSSGMENLWKVVCGTGSASAAIQTGLLAVRLEGGVTMWLSSTGGGGGTGSNKTGEATQQSSSVRHERIGSSGHPVTVPSLPLHSSPHVHNSTVSVISSHWASPIPSPSVTKLSSTPSPSTRPALPSPLMNSTTKGSPHRTGSLANFGGLPISVCPTPILTPQQMHQQMRRIQSEHGGRLSYLDRHDDEKRRRNGMLIHQESAPAIIVNDGTRTLSVPSPSTLAKLQSTVNEHRIECVDQLTHPPTGSSGNSPTGKSDSTVHFAKLRQQFISDAMEWSNRLSLPQQQPQPEATANTSTVGMSMEDQEKLLSQHFEKMHRQQTSSPSLTLPSFTPFPAATLPISSPQNSRPRSKSPKPSPIQLPSTTAPTINPLINPSSLYGFLPTTSGLPGLQIPATAANLLFNPSSHAQYAALLNQYFQMMSSQSMAAMAVGNKQQQPLIISDPNILQSLQQAIVVLPDGTLTPANLNLDSMLKKEPVHQQVFEQTSPTKSPSSVGKRAGSPNSDVSRLAPPPKRRRSSSLPDITQLPSVVDKNAPIQEEREAEEREAEEDAVATANRSRKEAGKRRNMPPLSMIQIPKEGKMHDPMLGFPTPPQSSPHFASSPLIPNIMSNMFQPHPMTPITPGQDSFNQEDIKELVGETSAQTPLPASPNGSSSLPPFPTGRGPIQLWQFLLDLLISPDKSHLIHWTGNGYEFRILLPEEIAKLWGARKNKPRMNYDKLSRGLRYYYSKGIMDKVPGKKLTFKYTCDVPNYLQSRGAAVRAVSTNGKTAMSTEA</sequence>
<comment type="caution">
    <text evidence="7">The sequence shown here is derived from an EMBL/GenBank/DDBJ whole genome shotgun (WGS) entry which is preliminary data.</text>
</comment>
<gene>
    <name evidence="7" type="ORF">GBAR_LOCUS14548</name>
</gene>
<accession>A0AA35S9T0</accession>
<feature type="compositionally biased region" description="Low complexity" evidence="4">
    <location>
        <begin position="417"/>
        <end position="431"/>
    </location>
</feature>
<feature type="region of interest" description="Disordered" evidence="4">
    <location>
        <begin position="576"/>
        <end position="666"/>
    </location>
</feature>
<evidence type="ECO:0000313" key="7">
    <source>
        <dbReference type="EMBL" id="CAI8025132.1"/>
    </source>
</evidence>
<evidence type="ECO:0000256" key="4">
    <source>
        <dbReference type="SAM" id="MobiDB-lite"/>
    </source>
</evidence>
<protein>
    <submittedName>
        <fullName evidence="7">Protein C-ets-2</fullName>
    </submittedName>
</protein>
<evidence type="ECO:0000256" key="2">
    <source>
        <dbReference type="ARBA" id="ARBA00023125"/>
    </source>
</evidence>
<dbReference type="Proteomes" id="UP001174909">
    <property type="component" value="Unassembled WGS sequence"/>
</dbReference>
<feature type="region of interest" description="Disordered" evidence="4">
    <location>
        <begin position="136"/>
        <end position="180"/>
    </location>
</feature>
<dbReference type="SUPFAM" id="SSF46785">
    <property type="entry name" value="Winged helix' DNA-binding domain"/>
    <property type="match status" value="1"/>
</dbReference>
<dbReference type="InterPro" id="IPR036388">
    <property type="entry name" value="WH-like_DNA-bd_sf"/>
</dbReference>
<dbReference type="GO" id="GO:0043565">
    <property type="term" value="F:sequence-specific DNA binding"/>
    <property type="evidence" value="ECO:0007669"/>
    <property type="project" value="InterPro"/>
</dbReference>
<dbReference type="AlphaFoldDB" id="A0AA35S9T0"/>
<comment type="subcellular location">
    <subcellularLocation>
        <location evidence="3">Nucleus</location>
    </subcellularLocation>
</comment>
<keyword evidence="5" id="KW-0732">Signal</keyword>
<comment type="similarity">
    <text evidence="1 3">Belongs to the ETS family.</text>
</comment>
<feature type="compositionally biased region" description="Polar residues" evidence="4">
    <location>
        <begin position="338"/>
        <end position="354"/>
    </location>
</feature>
<keyword evidence="3" id="KW-0539">Nucleus</keyword>
<evidence type="ECO:0000259" key="6">
    <source>
        <dbReference type="PROSITE" id="PS50061"/>
    </source>
</evidence>
<name>A0AA35S9T0_GEOBA</name>
<dbReference type="PROSITE" id="PS00346">
    <property type="entry name" value="ETS_DOMAIN_2"/>
    <property type="match status" value="1"/>
</dbReference>
<dbReference type="PROSITE" id="PS00345">
    <property type="entry name" value="ETS_DOMAIN_1"/>
    <property type="match status" value="1"/>
</dbReference>
<dbReference type="Pfam" id="PF00178">
    <property type="entry name" value="Ets"/>
    <property type="match status" value="1"/>
</dbReference>
<feature type="region of interest" description="Disordered" evidence="4">
    <location>
        <begin position="410"/>
        <end position="464"/>
    </location>
</feature>
<dbReference type="EMBL" id="CASHTH010002122">
    <property type="protein sequence ID" value="CAI8025132.1"/>
    <property type="molecule type" value="Genomic_DNA"/>
</dbReference>
<dbReference type="PRINTS" id="PR00454">
    <property type="entry name" value="ETSDOMAIN"/>
</dbReference>
<reference evidence="7" key="1">
    <citation type="submission" date="2023-03" db="EMBL/GenBank/DDBJ databases">
        <authorList>
            <person name="Steffen K."/>
            <person name="Cardenas P."/>
        </authorList>
    </citation>
    <scope>NUCLEOTIDE SEQUENCE</scope>
</reference>
<dbReference type="Gene3D" id="1.10.10.10">
    <property type="entry name" value="Winged helix-like DNA-binding domain superfamily/Winged helix DNA-binding domain"/>
    <property type="match status" value="1"/>
</dbReference>
<feature type="compositionally biased region" description="Polar residues" evidence="4">
    <location>
        <begin position="578"/>
        <end position="590"/>
    </location>
</feature>
<dbReference type="InterPro" id="IPR036390">
    <property type="entry name" value="WH_DNA-bd_sf"/>
</dbReference>
<dbReference type="PROSITE" id="PS50061">
    <property type="entry name" value="ETS_DOMAIN_3"/>
    <property type="match status" value="1"/>
</dbReference>
<dbReference type="PANTHER" id="PTHR11849">
    <property type="entry name" value="ETS"/>
    <property type="match status" value="1"/>
</dbReference>
<feature type="compositionally biased region" description="Polar residues" evidence="4">
    <location>
        <begin position="203"/>
        <end position="216"/>
    </location>
</feature>
<feature type="region of interest" description="Disordered" evidence="4">
    <location>
        <begin position="201"/>
        <end position="240"/>
    </location>
</feature>
<feature type="region of interest" description="Disordered" evidence="4">
    <location>
        <begin position="335"/>
        <end position="354"/>
    </location>
</feature>
<feature type="domain" description="ETS" evidence="6">
    <location>
        <begin position="763"/>
        <end position="843"/>
    </location>
</feature>
<dbReference type="GO" id="GO:0005634">
    <property type="term" value="C:nucleus"/>
    <property type="evidence" value="ECO:0007669"/>
    <property type="project" value="UniProtKB-SubCell"/>
</dbReference>
<keyword evidence="2 3" id="KW-0238">DNA-binding</keyword>
<evidence type="ECO:0000256" key="3">
    <source>
        <dbReference type="RuleBase" id="RU004019"/>
    </source>
</evidence>
<feature type="chain" id="PRO_5041281262" evidence="5">
    <location>
        <begin position="23"/>
        <end position="872"/>
    </location>
</feature>
<organism evidence="7 8">
    <name type="scientific">Geodia barretti</name>
    <name type="common">Barrett's horny sponge</name>
    <dbReference type="NCBI Taxonomy" id="519541"/>
    <lineage>
        <taxon>Eukaryota</taxon>
        <taxon>Metazoa</taxon>
        <taxon>Porifera</taxon>
        <taxon>Demospongiae</taxon>
        <taxon>Heteroscleromorpha</taxon>
        <taxon>Tetractinellida</taxon>
        <taxon>Astrophorina</taxon>
        <taxon>Geodiidae</taxon>
        <taxon>Geodia</taxon>
    </lineage>
</organism>
<dbReference type="InterPro" id="IPR046328">
    <property type="entry name" value="ETS_fam"/>
</dbReference>
<feature type="signal peptide" evidence="5">
    <location>
        <begin position="1"/>
        <end position="22"/>
    </location>
</feature>
<dbReference type="InterPro" id="IPR000418">
    <property type="entry name" value="Ets_dom"/>
</dbReference>
<evidence type="ECO:0000256" key="5">
    <source>
        <dbReference type="SAM" id="SignalP"/>
    </source>
</evidence>